<dbReference type="Proteomes" id="UP000075683">
    <property type="component" value="Unassembled WGS sequence"/>
</dbReference>
<evidence type="ECO:0000313" key="2">
    <source>
        <dbReference type="Proteomes" id="UP000075683"/>
    </source>
</evidence>
<dbReference type="EMBL" id="LQYT01000147">
    <property type="protein sequence ID" value="KYD07611.1"/>
    <property type="molecule type" value="Genomic_DNA"/>
</dbReference>
<sequence length="88" mass="10150">MRPLKRIRIFPDPFLFLSSKRRPAAEGPLLSRADTARALVSSGRTDLHPRPLFSADPSAFLPVLRPETGRKRQDIFFFDKNVRSFHKM</sequence>
<comment type="caution">
    <text evidence="1">The sequence shown here is derived from an EMBL/GenBank/DDBJ whole genome shotgun (WGS) entry which is preliminary data.</text>
</comment>
<dbReference type="STRING" id="301148.B4135_4292"/>
<gene>
    <name evidence="1" type="ORF">B4135_4292</name>
</gene>
<evidence type="ECO:0000313" key="1">
    <source>
        <dbReference type="EMBL" id="KYD07611.1"/>
    </source>
</evidence>
<accession>A0A150L5M9</accession>
<organism evidence="1 2">
    <name type="scientific">Caldibacillus debilis</name>
    <dbReference type="NCBI Taxonomy" id="301148"/>
    <lineage>
        <taxon>Bacteria</taxon>
        <taxon>Bacillati</taxon>
        <taxon>Bacillota</taxon>
        <taxon>Bacilli</taxon>
        <taxon>Bacillales</taxon>
        <taxon>Bacillaceae</taxon>
        <taxon>Caldibacillus</taxon>
    </lineage>
</organism>
<dbReference type="AlphaFoldDB" id="A0A150L5M9"/>
<protein>
    <submittedName>
        <fullName evidence="1">Uncharacterized protein</fullName>
    </submittedName>
</protein>
<proteinExistence type="predicted"/>
<name>A0A150L5M9_9BACI</name>
<reference evidence="1 2" key="1">
    <citation type="submission" date="2016-01" db="EMBL/GenBank/DDBJ databases">
        <title>Draft Genome Sequences of Seven Thermophilic Sporeformers Isolated from Foods.</title>
        <authorList>
            <person name="Berendsen E.M."/>
            <person name="Wells-Bennik M.H."/>
            <person name="Krawcyk A.O."/>
            <person name="De Jong A."/>
            <person name="Holsappel S."/>
            <person name="Eijlander R.T."/>
            <person name="Kuipers O.P."/>
        </authorList>
    </citation>
    <scope>NUCLEOTIDE SEQUENCE [LARGE SCALE GENOMIC DNA]</scope>
    <source>
        <strain evidence="1 2">B4135</strain>
    </source>
</reference>